<evidence type="ECO:0000313" key="3">
    <source>
        <dbReference type="Proteomes" id="UP000008983"/>
    </source>
</evidence>
<sequence>MEDQLQNKIFKVCDVGVGTQINPDQDNTINRSIIGTKTYMAPEIYDNLNEQFSEYNPFKSDVFSLGLLFIELCTFENIGLYQIIKQMLIYDKNERPCFLKIQELTKNLKIRSYSMFQFAKQKSHQIWEGILSNTNFNQQIQEIIDNNCSYLKINLDRFETEKQQQALLLLREQLAKLKLVKYYFIIDQQKITIDQSQMISQILAKQTSLSNLQIQFYNNSLGEAGAINIFKGISQCTNLRILHINISHNSILSSSIINGFQCLRNLENLEELMIDFTSNGLQIECTDTLSNTISQFSNLKILIIKLSNNELTYKGIKILTEAYKKLNQINQLHLNFSQNKEHFGDQGFIEIGNLIEQQPKLTDLCIVLSVNKLKNRGLEQFSLSLKKLKKLKSLSLYLWGNQIQGSAFQMLGQALQELENLQDLQLNLSNNKITLQGIKEISKGLQLKSKLKNVKLIMDGCDLNTEDMVYIGKIIENRNLKSFYLNISNNKINFDGISHLAQGIRNSLNLEELSLNFNHMGGISGLGHILLFQHIVKCEKLNSLFYSAQQCDIKEKEFEEITKILGPQKNIIYLSLDLDNNLISDKAKSQFKLDIESYFKQNKLIELSI</sequence>
<evidence type="ECO:0000259" key="1">
    <source>
        <dbReference type="PROSITE" id="PS50011"/>
    </source>
</evidence>
<dbReference type="Pfam" id="PF00069">
    <property type="entry name" value="Pkinase"/>
    <property type="match status" value="1"/>
</dbReference>
<dbReference type="AlphaFoldDB" id="G0R695"/>
<dbReference type="InterPro" id="IPR000719">
    <property type="entry name" value="Prot_kinase_dom"/>
</dbReference>
<dbReference type="Gene3D" id="1.10.510.10">
    <property type="entry name" value="Transferase(Phosphotransferase) domain 1"/>
    <property type="match status" value="1"/>
</dbReference>
<dbReference type="Gene3D" id="3.80.10.10">
    <property type="entry name" value="Ribonuclease Inhibitor"/>
    <property type="match status" value="3"/>
</dbReference>
<dbReference type="GO" id="GO:0005096">
    <property type="term" value="F:GTPase activator activity"/>
    <property type="evidence" value="ECO:0007669"/>
    <property type="project" value="InterPro"/>
</dbReference>
<dbReference type="eggNOG" id="KOG0581">
    <property type="taxonomic scope" value="Eukaryota"/>
</dbReference>
<protein>
    <submittedName>
        <fullName evidence="2">Protein kinase domain protein</fullName>
        <ecNumber evidence="2">2.7.7.7</ecNumber>
    </submittedName>
</protein>
<keyword evidence="2" id="KW-0418">Kinase</keyword>
<dbReference type="GO" id="GO:0003887">
    <property type="term" value="F:DNA-directed DNA polymerase activity"/>
    <property type="evidence" value="ECO:0007669"/>
    <property type="project" value="UniProtKB-EC"/>
</dbReference>
<dbReference type="GeneID" id="14903077"/>
<dbReference type="InterPro" id="IPR011009">
    <property type="entry name" value="Kinase-like_dom_sf"/>
</dbReference>
<name>G0R695_ICHMU</name>
<dbReference type="InterPro" id="IPR045203">
    <property type="entry name" value="RanGAP1/2"/>
</dbReference>
<dbReference type="SMART" id="SM00368">
    <property type="entry name" value="LRR_RI"/>
    <property type="match status" value="5"/>
</dbReference>
<dbReference type="SUPFAM" id="SSF52047">
    <property type="entry name" value="RNI-like"/>
    <property type="match status" value="2"/>
</dbReference>
<dbReference type="PANTHER" id="PTHR46761:SF2">
    <property type="entry name" value="RAN GTPASE-ACTIVATING PROTEIN 1"/>
    <property type="match status" value="1"/>
</dbReference>
<dbReference type="GO" id="GO:0005524">
    <property type="term" value="F:ATP binding"/>
    <property type="evidence" value="ECO:0007669"/>
    <property type="project" value="InterPro"/>
</dbReference>
<reference evidence="2 3" key="1">
    <citation type="submission" date="2011-07" db="EMBL/GenBank/DDBJ databases">
        <authorList>
            <person name="Coyne R."/>
            <person name="Brami D."/>
            <person name="Johnson J."/>
            <person name="Hostetler J."/>
            <person name="Hannick L."/>
            <person name="Clark T."/>
            <person name="Cassidy-Hanley D."/>
            <person name="Inman J."/>
        </authorList>
    </citation>
    <scope>NUCLEOTIDE SEQUENCE [LARGE SCALE GENOMIC DNA]</scope>
    <source>
        <strain evidence="2 3">G5</strain>
    </source>
</reference>
<proteinExistence type="predicted"/>
<dbReference type="EC" id="2.7.7.7" evidence="2"/>
<dbReference type="OMA" id="DCCEAFF"/>
<dbReference type="STRING" id="857967.G0R695"/>
<dbReference type="OrthoDB" id="293301at2759"/>
<dbReference type="InParanoid" id="G0R695"/>
<gene>
    <name evidence="2" type="ORF">IMG5_203060</name>
</gene>
<organism evidence="2 3">
    <name type="scientific">Ichthyophthirius multifiliis</name>
    <name type="common">White spot disease agent</name>
    <name type="synonym">Ich</name>
    <dbReference type="NCBI Taxonomy" id="5932"/>
    <lineage>
        <taxon>Eukaryota</taxon>
        <taxon>Sar</taxon>
        <taxon>Alveolata</taxon>
        <taxon>Ciliophora</taxon>
        <taxon>Intramacronucleata</taxon>
        <taxon>Oligohymenophorea</taxon>
        <taxon>Hymenostomatida</taxon>
        <taxon>Ophryoglenina</taxon>
        <taxon>Ichthyophthirius</taxon>
    </lineage>
</organism>
<keyword evidence="2" id="KW-0548">Nucleotidyltransferase</keyword>
<feature type="domain" description="Protein kinase" evidence="1">
    <location>
        <begin position="1"/>
        <end position="151"/>
    </location>
</feature>
<evidence type="ECO:0000313" key="2">
    <source>
        <dbReference type="EMBL" id="EGR27022.1"/>
    </source>
</evidence>
<dbReference type="PROSITE" id="PS50011">
    <property type="entry name" value="PROTEIN_KINASE_DOM"/>
    <property type="match status" value="1"/>
</dbReference>
<keyword evidence="3" id="KW-1185">Reference proteome</keyword>
<keyword evidence="2" id="KW-0808">Transferase</keyword>
<accession>G0R695</accession>
<dbReference type="GO" id="GO:0004672">
    <property type="term" value="F:protein kinase activity"/>
    <property type="evidence" value="ECO:0007669"/>
    <property type="project" value="InterPro"/>
</dbReference>
<dbReference type="EMBL" id="GL984391">
    <property type="protein sequence ID" value="EGR27022.1"/>
    <property type="molecule type" value="Genomic_DNA"/>
</dbReference>
<dbReference type="RefSeq" id="XP_004023906.1">
    <property type="nucleotide sequence ID" value="XM_004023857.1"/>
</dbReference>
<dbReference type="SUPFAM" id="SSF56112">
    <property type="entry name" value="Protein kinase-like (PK-like)"/>
    <property type="match status" value="1"/>
</dbReference>
<dbReference type="PANTHER" id="PTHR46761">
    <property type="entry name" value="RAN GTPASE-ACTIVATING PROTEIN 1"/>
    <property type="match status" value="1"/>
</dbReference>
<dbReference type="InterPro" id="IPR032675">
    <property type="entry name" value="LRR_dom_sf"/>
</dbReference>
<dbReference type="Proteomes" id="UP000008983">
    <property type="component" value="Unassembled WGS sequence"/>
</dbReference>